<evidence type="ECO:0000259" key="1">
    <source>
        <dbReference type="Pfam" id="PF13643"/>
    </source>
</evidence>
<comment type="caution">
    <text evidence="2">The sequence shown here is derived from an EMBL/GenBank/DDBJ whole genome shotgun (WGS) entry which is preliminary data.</text>
</comment>
<evidence type="ECO:0000313" key="3">
    <source>
        <dbReference type="Proteomes" id="UP001149142"/>
    </source>
</evidence>
<dbReference type="EMBL" id="JAPFGC010000002">
    <property type="protein sequence ID" value="MDA0177374.1"/>
    <property type="molecule type" value="Genomic_DNA"/>
</dbReference>
<reference evidence="2" key="1">
    <citation type="submission" date="2022-11" db="EMBL/GenBank/DDBJ databases">
        <title>Refractory cell wall polysaccharides provide important carbon source for microbial heterotrophs in the hadal ocean.</title>
        <authorList>
            <person name="Zhu X."/>
        </authorList>
    </citation>
    <scope>NUCLEOTIDE SEQUENCE</scope>
    <source>
        <strain evidence="2">MTRN7</strain>
    </source>
</reference>
<dbReference type="InterPro" id="IPR025285">
    <property type="entry name" value="DUF4145"/>
</dbReference>
<proteinExistence type="predicted"/>
<protein>
    <submittedName>
        <fullName evidence="2">DUF4145 domain-containing protein</fullName>
    </submittedName>
</protein>
<dbReference type="Pfam" id="PF13643">
    <property type="entry name" value="DUF4145"/>
    <property type="match status" value="1"/>
</dbReference>
<organism evidence="2 3">
    <name type="scientific">Mesoflavibacter profundi</name>
    <dbReference type="NCBI Taxonomy" id="2708110"/>
    <lineage>
        <taxon>Bacteria</taxon>
        <taxon>Pseudomonadati</taxon>
        <taxon>Bacteroidota</taxon>
        <taxon>Flavobacteriia</taxon>
        <taxon>Flavobacteriales</taxon>
        <taxon>Flavobacteriaceae</taxon>
        <taxon>Mesoflavibacter</taxon>
    </lineage>
</organism>
<feature type="domain" description="DUF4145" evidence="1">
    <location>
        <begin position="99"/>
        <end position="186"/>
    </location>
</feature>
<dbReference type="Proteomes" id="UP001149142">
    <property type="component" value="Unassembled WGS sequence"/>
</dbReference>
<gene>
    <name evidence="2" type="ORF">OOZ35_07725</name>
</gene>
<keyword evidence="3" id="KW-1185">Reference proteome</keyword>
<sequence>MAEHINPEINKQAFNCPICGAFAQQEWSYARGFDKTMASIQGTTRWTGDIRGFAFSQCSHCNNHSVWNTDKNSLIYPKNNTRNFDLTEIPKDFAEDYEEACLVISDSPKASAALSRRCLQALLRDQGFTAKSLAQEIQDAIDSNKLPSHIADSLDAIRNIGNFAAHPMKDTNSGEVVPVEPGEAEWNLDVLESLFDFFYIQPAKMQARKDALNAKLKSIGKPEMK</sequence>
<name>A0ABT4RZY6_9FLAO</name>
<accession>A0ABT4RZY6</accession>
<dbReference type="RefSeq" id="WP_270005429.1">
    <property type="nucleotide sequence ID" value="NZ_JAPFGC010000002.1"/>
</dbReference>
<evidence type="ECO:0000313" key="2">
    <source>
        <dbReference type="EMBL" id="MDA0177374.1"/>
    </source>
</evidence>